<dbReference type="Proteomes" id="UP000286415">
    <property type="component" value="Unassembled WGS sequence"/>
</dbReference>
<evidence type="ECO:0000259" key="14">
    <source>
        <dbReference type="Pfam" id="PF07910"/>
    </source>
</evidence>
<evidence type="ECO:0000256" key="1">
    <source>
        <dbReference type="ARBA" id="ARBA00004230"/>
    </source>
</evidence>
<evidence type="ECO:0000256" key="5">
    <source>
        <dbReference type="ARBA" id="ARBA00022490"/>
    </source>
</evidence>
<keyword evidence="12" id="KW-0966">Cell projection</keyword>
<evidence type="ECO:0000256" key="6">
    <source>
        <dbReference type="ARBA" id="ARBA00022701"/>
    </source>
</evidence>
<name>A0A8T1M1U9_CLOSI</name>
<keyword evidence="17" id="KW-1185">Reference proteome</keyword>
<dbReference type="GO" id="GO:0016787">
    <property type="term" value="F:hydrolase activity"/>
    <property type="evidence" value="ECO:0007669"/>
    <property type="project" value="UniProtKB-KW"/>
</dbReference>
<dbReference type="PANTHER" id="PTHR31543">
    <property type="entry name" value="DYNEIN REGULATORY COMPLEX SUBUNIT 4"/>
    <property type="match status" value="1"/>
</dbReference>
<dbReference type="GO" id="GO:0005794">
    <property type="term" value="C:Golgi apparatus"/>
    <property type="evidence" value="ECO:0007669"/>
    <property type="project" value="TreeGrafter"/>
</dbReference>
<dbReference type="InterPro" id="IPR012462">
    <property type="entry name" value="UFSP1/2_DUB_cat"/>
</dbReference>
<evidence type="ECO:0000313" key="17">
    <source>
        <dbReference type="Proteomes" id="UP000286415"/>
    </source>
</evidence>
<reference evidence="16 17" key="1">
    <citation type="journal article" date="2018" name="Biotechnol. Adv.">
        <title>Improved genomic resources and new bioinformatic workflow for the carcinogenic parasite Clonorchis sinensis: Biotechnological implications.</title>
        <authorList>
            <person name="Wang D."/>
            <person name="Korhonen P.K."/>
            <person name="Gasser R.B."/>
            <person name="Young N.D."/>
        </authorList>
    </citation>
    <scope>NUCLEOTIDE SEQUENCE [LARGE SCALE GENOMIC DNA]</scope>
    <source>
        <strain evidence="16">Cs-k2</strain>
    </source>
</reference>
<evidence type="ECO:0000256" key="9">
    <source>
        <dbReference type="ARBA" id="ARBA00023054"/>
    </source>
</evidence>
<dbReference type="GO" id="GO:0048870">
    <property type="term" value="P:cell motility"/>
    <property type="evidence" value="ECO:0007669"/>
    <property type="project" value="InterPro"/>
</dbReference>
<dbReference type="InterPro" id="IPR039308">
    <property type="entry name" value="GAS8"/>
</dbReference>
<keyword evidence="7" id="KW-0378">Hydrolase</keyword>
<dbReference type="GO" id="GO:0031514">
    <property type="term" value="C:motile cilium"/>
    <property type="evidence" value="ECO:0007669"/>
    <property type="project" value="UniProtKB-SubCell"/>
</dbReference>
<comment type="subcellular location">
    <subcellularLocation>
        <location evidence="1">Cell projection</location>
        <location evidence="1">Cilium</location>
        <location evidence="1">Flagellum</location>
    </subcellularLocation>
    <subcellularLocation>
        <location evidence="2">Cytoplasm</location>
        <location evidence="2">Cytoskeleton</location>
    </subcellularLocation>
</comment>
<dbReference type="Gene3D" id="3.90.70.130">
    <property type="match status" value="1"/>
</dbReference>
<evidence type="ECO:0000259" key="15">
    <source>
        <dbReference type="Pfam" id="PF13851"/>
    </source>
</evidence>
<evidence type="ECO:0000256" key="2">
    <source>
        <dbReference type="ARBA" id="ARBA00004245"/>
    </source>
</evidence>
<proteinExistence type="inferred from homology"/>
<evidence type="ECO:0000256" key="8">
    <source>
        <dbReference type="ARBA" id="ARBA00022846"/>
    </source>
</evidence>
<sequence length="512" mass="57118">MEKERDELYERFVAAIQDVQQKTGLKNLLLEKRLQALTDVVEKKEVQLNEVLAASNLDPAAVTAVSHKLNIAFINMNISFFSGHHIPYPSWEDLSITSLLFSNNIHITGYLKGVHLPGPTMSTWRVARRDENQETDYGSMHLNETPSLYAVTSTSPRLSAQVLATEWLNRNFETNRMSLVEYRTRLQELRRAVRLGIDSASTCTDGIISSLRQLMLHGWLNNRWRLVSVDCDHFASEAWEESFVCCYRNAQCILSSLFRLPDFRKRLFGALSAMPSVWKLQALLESAWTLGFDPVGASQLASALRSSGFRATDPSQPYGAAQSTDERNLVGLVDSTAWLGASDLVSLFGSIGVRCSLLECRAPSGPNDSHPRLLEHVHSYIVTGRSSSTSLETFSVAMVLQHEGHSRVVIGVEVDEDEQPVALIVLDPNVPVDAMRQIAKAAEYARQPNASANLSRLAYSTYNWMDILGSLRVDVNDLKHPQYQLLQINGLIENEVDLQDAMTPENVTIAIS</sequence>
<evidence type="ECO:0000256" key="7">
    <source>
        <dbReference type="ARBA" id="ARBA00022801"/>
    </source>
</evidence>
<dbReference type="PANTHER" id="PTHR31543:SF0">
    <property type="entry name" value="DYNEIN REGULATORY COMPLEX SUBUNIT 4"/>
    <property type="match status" value="1"/>
</dbReference>
<keyword evidence="9" id="KW-0175">Coiled coil</keyword>
<keyword evidence="10" id="KW-0969">Cilium</keyword>
<dbReference type="EMBL" id="NIRI02000056">
    <property type="protein sequence ID" value="KAG5442806.1"/>
    <property type="molecule type" value="Genomic_DNA"/>
</dbReference>
<gene>
    <name evidence="16" type="ORF">CSKR_112269</name>
</gene>
<evidence type="ECO:0000313" key="16">
    <source>
        <dbReference type="EMBL" id="KAG5442806.1"/>
    </source>
</evidence>
<keyword evidence="8" id="KW-0282">Flagellum</keyword>
<dbReference type="GO" id="GO:0031267">
    <property type="term" value="F:small GTPase binding"/>
    <property type="evidence" value="ECO:0007669"/>
    <property type="project" value="InterPro"/>
</dbReference>
<dbReference type="AlphaFoldDB" id="A0A8T1M1U9"/>
<feature type="domain" description="Growth arrest-specific protein 8" evidence="15">
    <location>
        <begin position="1"/>
        <end position="70"/>
    </location>
</feature>
<accession>A0A8T1M1U9</accession>
<dbReference type="GO" id="GO:0005874">
    <property type="term" value="C:microtubule"/>
    <property type="evidence" value="ECO:0007669"/>
    <property type="project" value="UniProtKB-KW"/>
</dbReference>
<dbReference type="OrthoDB" id="288987at2759"/>
<keyword evidence="11" id="KW-0206">Cytoskeleton</keyword>
<dbReference type="InterPro" id="IPR025593">
    <property type="entry name" value="GAS8_dom"/>
</dbReference>
<evidence type="ECO:0000256" key="3">
    <source>
        <dbReference type="ARBA" id="ARBA00009859"/>
    </source>
</evidence>
<reference evidence="16 17" key="2">
    <citation type="journal article" date="2021" name="Genomics">
        <title>High-quality reference genome for Clonorchis sinensis.</title>
        <authorList>
            <person name="Young N.D."/>
            <person name="Stroehlein A.J."/>
            <person name="Kinkar L."/>
            <person name="Wang T."/>
            <person name="Sohn W.M."/>
            <person name="Chang B.C.H."/>
            <person name="Kaur P."/>
            <person name="Weisz D."/>
            <person name="Dudchenko O."/>
            <person name="Aiden E.L."/>
            <person name="Korhonen P.K."/>
            <person name="Gasser R.B."/>
        </authorList>
    </citation>
    <scope>NUCLEOTIDE SEQUENCE [LARGE SCALE GENOMIC DNA]</scope>
    <source>
        <strain evidence="16">Cs-k2</strain>
    </source>
</reference>
<dbReference type="Pfam" id="PF07910">
    <property type="entry name" value="Peptidase_C78"/>
    <property type="match status" value="1"/>
</dbReference>
<evidence type="ECO:0000256" key="11">
    <source>
        <dbReference type="ARBA" id="ARBA00023212"/>
    </source>
</evidence>
<keyword evidence="6" id="KW-0493">Microtubule</keyword>
<comment type="similarity">
    <text evidence="3">Belongs to the DRC4 family.</text>
</comment>
<evidence type="ECO:0000256" key="4">
    <source>
        <dbReference type="ARBA" id="ARBA00021301"/>
    </source>
</evidence>
<organism evidence="16 17">
    <name type="scientific">Clonorchis sinensis</name>
    <name type="common">Chinese liver fluke</name>
    <dbReference type="NCBI Taxonomy" id="79923"/>
    <lineage>
        <taxon>Eukaryota</taxon>
        <taxon>Metazoa</taxon>
        <taxon>Spiralia</taxon>
        <taxon>Lophotrochozoa</taxon>
        <taxon>Platyhelminthes</taxon>
        <taxon>Trematoda</taxon>
        <taxon>Digenea</taxon>
        <taxon>Opisthorchiida</taxon>
        <taxon>Opisthorchiata</taxon>
        <taxon>Opisthorchiidae</taxon>
        <taxon>Clonorchis</taxon>
    </lineage>
</organism>
<protein>
    <recommendedName>
        <fullName evidence="4">Dynein regulatory complex subunit 4</fullName>
    </recommendedName>
    <alternativeName>
        <fullName evidence="13">Growth arrest-specific protein 8</fullName>
    </alternativeName>
</protein>
<comment type="caution">
    <text evidence="16">The sequence shown here is derived from an EMBL/GenBank/DDBJ whole genome shotgun (WGS) entry which is preliminary data.</text>
</comment>
<evidence type="ECO:0000256" key="12">
    <source>
        <dbReference type="ARBA" id="ARBA00023273"/>
    </source>
</evidence>
<dbReference type="GO" id="GO:0008017">
    <property type="term" value="F:microtubule binding"/>
    <property type="evidence" value="ECO:0007669"/>
    <property type="project" value="InterPro"/>
</dbReference>
<feature type="domain" description="UFSP1/2/DUB catalytic" evidence="14">
    <location>
        <begin position="227"/>
        <end position="451"/>
    </location>
</feature>
<evidence type="ECO:0000256" key="10">
    <source>
        <dbReference type="ARBA" id="ARBA00023069"/>
    </source>
</evidence>
<evidence type="ECO:0000256" key="13">
    <source>
        <dbReference type="ARBA" id="ARBA00031568"/>
    </source>
</evidence>
<keyword evidence="5" id="KW-0963">Cytoplasm</keyword>
<dbReference type="Pfam" id="PF13851">
    <property type="entry name" value="GAS"/>
    <property type="match status" value="1"/>
</dbReference>